<name>A0A0P0P194_9CAUL</name>
<dbReference type="CDD" id="cd00761">
    <property type="entry name" value="Glyco_tranf_GTA_type"/>
    <property type="match status" value="1"/>
</dbReference>
<proteinExistence type="predicted"/>
<dbReference type="Gene3D" id="3.90.550.10">
    <property type="entry name" value="Spore Coat Polysaccharide Biosynthesis Protein SpsA, Chain A"/>
    <property type="match status" value="1"/>
</dbReference>
<dbReference type="InterPro" id="IPR029044">
    <property type="entry name" value="Nucleotide-diphossugar_trans"/>
</dbReference>
<dbReference type="Proteomes" id="UP000056905">
    <property type="component" value="Chromosome"/>
</dbReference>
<feature type="domain" description="Glycosyltransferase 2-like" evidence="1">
    <location>
        <begin position="8"/>
        <end position="112"/>
    </location>
</feature>
<evidence type="ECO:0000259" key="1">
    <source>
        <dbReference type="Pfam" id="PF00535"/>
    </source>
</evidence>
<evidence type="ECO:0000313" key="3">
    <source>
        <dbReference type="Proteomes" id="UP000056905"/>
    </source>
</evidence>
<gene>
    <name evidence="2" type="ORF">AQ619_12220</name>
</gene>
<dbReference type="Pfam" id="PF00535">
    <property type="entry name" value="Glycos_transf_2"/>
    <property type="match status" value="1"/>
</dbReference>
<dbReference type="PANTHER" id="PTHR22916:SF3">
    <property type="entry name" value="UDP-GLCNAC:BETAGAL BETA-1,3-N-ACETYLGLUCOSAMINYLTRANSFERASE-LIKE PROTEIN 1"/>
    <property type="match status" value="1"/>
</dbReference>
<dbReference type="STRING" id="69395.AQ619_12220"/>
<dbReference type="InterPro" id="IPR001173">
    <property type="entry name" value="Glyco_trans_2-like"/>
</dbReference>
<dbReference type="KEGG" id="chq:AQ619_12220"/>
<organism evidence="2 3">
    <name type="scientific">Caulobacter henricii</name>
    <dbReference type="NCBI Taxonomy" id="69395"/>
    <lineage>
        <taxon>Bacteria</taxon>
        <taxon>Pseudomonadati</taxon>
        <taxon>Pseudomonadota</taxon>
        <taxon>Alphaproteobacteria</taxon>
        <taxon>Caulobacterales</taxon>
        <taxon>Caulobacteraceae</taxon>
        <taxon>Caulobacter</taxon>
    </lineage>
</organism>
<sequence>MDEPLFTILLPVVRPPDLLPFAVASVQAQSESRFELMIISDGAPRETLAAARRMAVADHRIRVFDFPKGERHGEAHRHTVLEQARGRFVCQIGDDDQWLPNHLTEMGLLLEKVGFGNLTHATVEADGTLSSTAGDLSLEGLRRLMCEKDFNLFGPSAAGYRLEAYRALAVGWSPAPEGLWTDLAMWRKFLAAPGITAGTRQSVTSVHFAASLRRDWPMERRVAEAAHYAALIATPAGQDAIRQAVTSAIVTRFWASRAQEVALAERVGTLQQRVVSLEAEITMLKSGSSPP</sequence>
<accession>A0A0P0P194</accession>
<protein>
    <recommendedName>
        <fullName evidence="1">Glycosyltransferase 2-like domain-containing protein</fullName>
    </recommendedName>
</protein>
<dbReference type="OrthoDB" id="5291101at2"/>
<dbReference type="PANTHER" id="PTHR22916">
    <property type="entry name" value="GLYCOSYLTRANSFERASE"/>
    <property type="match status" value="1"/>
</dbReference>
<dbReference type="AlphaFoldDB" id="A0A0P0P194"/>
<dbReference type="SUPFAM" id="SSF53448">
    <property type="entry name" value="Nucleotide-diphospho-sugar transferases"/>
    <property type="match status" value="1"/>
</dbReference>
<reference evidence="2 3" key="1">
    <citation type="submission" date="2015-10" db="EMBL/GenBank/DDBJ databases">
        <title>Conservation of the essential genome among Caulobacter and Brevundimonas species.</title>
        <authorList>
            <person name="Scott D."/>
            <person name="Ely B."/>
        </authorList>
    </citation>
    <scope>NUCLEOTIDE SEQUENCE [LARGE SCALE GENOMIC DNA]</scope>
    <source>
        <strain evidence="2 3">CB4</strain>
    </source>
</reference>
<dbReference type="GO" id="GO:0016758">
    <property type="term" value="F:hexosyltransferase activity"/>
    <property type="evidence" value="ECO:0007669"/>
    <property type="project" value="UniProtKB-ARBA"/>
</dbReference>
<evidence type="ECO:0000313" key="2">
    <source>
        <dbReference type="EMBL" id="ALL14045.1"/>
    </source>
</evidence>
<dbReference type="RefSeq" id="WP_062147898.1">
    <property type="nucleotide sequence ID" value="NZ_CP013002.1"/>
</dbReference>
<keyword evidence="3" id="KW-1185">Reference proteome</keyword>
<dbReference type="EMBL" id="CP013002">
    <property type="protein sequence ID" value="ALL14045.1"/>
    <property type="molecule type" value="Genomic_DNA"/>
</dbReference>